<dbReference type="GO" id="GO:0005815">
    <property type="term" value="C:microtubule organizing center"/>
    <property type="evidence" value="ECO:0007669"/>
    <property type="project" value="TreeGrafter"/>
</dbReference>
<proteinExistence type="inferred from homology"/>
<keyword evidence="5" id="KW-0131">Cell cycle</keyword>
<dbReference type="InParanoid" id="A0A1Y1UAL6"/>
<feature type="domain" description="TOG" evidence="7">
    <location>
        <begin position="300"/>
        <end position="546"/>
    </location>
</feature>
<feature type="compositionally biased region" description="Polar residues" evidence="6">
    <location>
        <begin position="729"/>
        <end position="741"/>
    </location>
</feature>
<comment type="caution">
    <text evidence="8">The sequence shown here is derived from an EMBL/GenBank/DDBJ whole genome shotgun (WGS) entry which is preliminary data.</text>
</comment>
<evidence type="ECO:0000313" key="8">
    <source>
        <dbReference type="EMBL" id="ORX34125.1"/>
    </source>
</evidence>
<dbReference type="STRING" id="4999.A0A1Y1UAL6"/>
<feature type="region of interest" description="Disordered" evidence="6">
    <location>
        <begin position="532"/>
        <end position="555"/>
    </location>
</feature>
<dbReference type="GO" id="GO:0090307">
    <property type="term" value="P:mitotic spindle assembly"/>
    <property type="evidence" value="ECO:0007669"/>
    <property type="project" value="TreeGrafter"/>
</dbReference>
<dbReference type="Proteomes" id="UP000193218">
    <property type="component" value="Unassembled WGS sequence"/>
</dbReference>
<reference evidence="8 9" key="1">
    <citation type="submission" date="2017-03" db="EMBL/GenBank/DDBJ databases">
        <title>Widespread Adenine N6-methylation of Active Genes in Fungi.</title>
        <authorList>
            <consortium name="DOE Joint Genome Institute"/>
            <person name="Mondo S.J."/>
            <person name="Dannebaum R.O."/>
            <person name="Kuo R.C."/>
            <person name="Louie K.B."/>
            <person name="Bewick A.J."/>
            <person name="Labutti K."/>
            <person name="Haridas S."/>
            <person name="Kuo A."/>
            <person name="Salamov A."/>
            <person name="Ahrendt S.R."/>
            <person name="Lau R."/>
            <person name="Bowen B.P."/>
            <person name="Lipzen A."/>
            <person name="Sullivan W."/>
            <person name="Andreopoulos W.B."/>
            <person name="Clum A."/>
            <person name="Lindquist E."/>
            <person name="Daum C."/>
            <person name="Northen T.R."/>
            <person name="Ramamoorthy G."/>
            <person name="Schmitz R.J."/>
            <person name="Gryganskyi A."/>
            <person name="Culley D."/>
            <person name="Magnuson J."/>
            <person name="James T.Y."/>
            <person name="O'Malley M.A."/>
            <person name="Stajich J.E."/>
            <person name="Spatafora J.W."/>
            <person name="Visel A."/>
            <person name="Grigoriev I.V."/>
        </authorList>
    </citation>
    <scope>NUCLEOTIDE SEQUENCE [LARGE SCALE GENOMIC DNA]</scope>
    <source>
        <strain evidence="8 9">NRRL Y-17943</strain>
    </source>
</reference>
<evidence type="ECO:0000256" key="4">
    <source>
        <dbReference type="ARBA" id="ARBA00022701"/>
    </source>
</evidence>
<keyword evidence="5" id="KW-0498">Mitosis</keyword>
<evidence type="ECO:0000313" key="9">
    <source>
        <dbReference type="Proteomes" id="UP000193218"/>
    </source>
</evidence>
<evidence type="ECO:0000256" key="5">
    <source>
        <dbReference type="ARBA" id="ARBA00022776"/>
    </source>
</evidence>
<organism evidence="8 9">
    <name type="scientific">Kockovaella imperatae</name>
    <dbReference type="NCBI Taxonomy" id="4999"/>
    <lineage>
        <taxon>Eukaryota</taxon>
        <taxon>Fungi</taxon>
        <taxon>Dikarya</taxon>
        <taxon>Basidiomycota</taxon>
        <taxon>Agaricomycotina</taxon>
        <taxon>Tremellomycetes</taxon>
        <taxon>Tremellales</taxon>
        <taxon>Cuniculitremaceae</taxon>
        <taxon>Kockovaella</taxon>
    </lineage>
</organism>
<feature type="compositionally biased region" description="Basic and acidic residues" evidence="6">
    <location>
        <begin position="532"/>
        <end position="545"/>
    </location>
</feature>
<dbReference type="InterPro" id="IPR034085">
    <property type="entry name" value="TOG"/>
</dbReference>
<comment type="similarity">
    <text evidence="2">Belongs to the CLASP family.</text>
</comment>
<dbReference type="GO" id="GO:0005881">
    <property type="term" value="C:cytoplasmic microtubule"/>
    <property type="evidence" value="ECO:0007669"/>
    <property type="project" value="TreeGrafter"/>
</dbReference>
<dbReference type="Pfam" id="PF12348">
    <property type="entry name" value="CLASP_N"/>
    <property type="match status" value="1"/>
</dbReference>
<evidence type="ECO:0000256" key="3">
    <source>
        <dbReference type="ARBA" id="ARBA00022618"/>
    </source>
</evidence>
<keyword evidence="3" id="KW-0132">Cell division</keyword>
<dbReference type="RefSeq" id="XP_021868403.1">
    <property type="nucleotide sequence ID" value="XM_022013834.1"/>
</dbReference>
<dbReference type="PANTHER" id="PTHR21567:SF9">
    <property type="entry name" value="CLIP-ASSOCIATING PROTEIN"/>
    <property type="match status" value="1"/>
</dbReference>
<dbReference type="EMBL" id="NBSH01000015">
    <property type="protein sequence ID" value="ORX34125.1"/>
    <property type="molecule type" value="Genomic_DNA"/>
</dbReference>
<dbReference type="GO" id="GO:1990023">
    <property type="term" value="C:mitotic spindle midzone"/>
    <property type="evidence" value="ECO:0007669"/>
    <property type="project" value="TreeGrafter"/>
</dbReference>
<sequence length="1181" mass="127591">MDELDVETFLSKLRTADTEKKVDLIQEFTDRLGQTDILPESTFDALTLAIAPLIRTSSNQLLAVILTSFLPSYIPHISTDTSSSQVNLRVALNQFLPPSLERLNDPKERVHAPAGVCVGLLGKKCYQAEPAGTASTAPIPLKGKEKETLVGFWERHVKDIMAVKGKAWRGKVEGMKVILELREDKDSGLPLKPWLGTLVDLLEDSDSHVRDQARETLVGILAPASTPPAAKSEVKKLLSAKGTRKTIADGILARIFATPGVAASSAPDLAGDDASSAGGGGRSRAPTPLGDEVAVVHIASAKDMDQEWSKMAVHFQGKETEHNWGPREKAIIRIRGMLRGHAYQNYPEAFLLGLKTSMIDGVSRTLLSLRTTVAQQSCAVIQELAEYLGSAFDPFVESLLAVLGKMAGFTKKIIAEKSQRALTSIITYTTCRPHIFISHITAGLGEKNVQTRQYCIAHLKTFLDTHASRSKVLIDTTPGSLGQLEDDVKRALADTTPQAREIARSAFWSFEVLWPAKGAEIMSKLDPMARKQLEKADPKSSEGVKSRVVASVKGPAKRPSVIAQLLAEKRKEKAAEATASRQETPRTVSSPAGVGFSRSVSDQQLSSGSPSPVSRPPVDRTITSPPRAMPAAAASVNGGSPSGSRLPRAIGSPKSPPRHSIHPRSPSLSHLPSSPISPAYPHSPLRTRSTVESGMRSPGSSSATSATGTHTLKTPVLARAPLPAFGDIQNGSNAIGSSPSHMKTPGIDGLPPDTPGIDPELQAQADQAVQAAQKLLDLDDSDLTPASKLPVTPARPPDTHTNGHYTQFRTPATVFLNGQPRSGPAVWEDSPRPESVTPQMLSKLRERKHEQSWWLRQKVLMDQASPLREMGTPSNMVVHRSADALTSGPDAVTMLDLQKLCLFAKDHPVQKTPDEDDRQEALWVWDGGALFDTIADGLLAILDPSVDLKILEQALVLLWELVQNQWTLFESREMSLLDALFRLRGHRNNTVLESTNSLISLLVEISDPIYFLSILRGSYDRFIAQHPSPEERSRSNGKGNGSAVHDVKTASHARSSGELFGLTAFGMCFKYLPREAARIEGAKLAPVVMQGLASKTITTRQAANTIILAIQAVLVDAQATVALFPELDDVQKDLVFYLMDKNGVLGMDHSSDHESAQGPVEDGKEALDGKLVELLGKGVRS</sequence>
<feature type="region of interest" description="Disordered" evidence="6">
    <location>
        <begin position="1026"/>
        <end position="1047"/>
    </location>
</feature>
<dbReference type="Gene3D" id="1.25.10.10">
    <property type="entry name" value="Leucine-rich Repeat Variant"/>
    <property type="match status" value="2"/>
</dbReference>
<name>A0A1Y1UAL6_9TREE</name>
<feature type="compositionally biased region" description="Low complexity" evidence="6">
    <location>
        <begin position="263"/>
        <end position="276"/>
    </location>
</feature>
<protein>
    <submittedName>
        <fullName evidence="8">Clasp N terminal-domain-containing protein</fullName>
    </submittedName>
</protein>
<keyword evidence="9" id="KW-1185">Reference proteome</keyword>
<feature type="compositionally biased region" description="Low complexity" evidence="6">
    <location>
        <begin position="699"/>
        <end position="710"/>
    </location>
</feature>
<dbReference type="SUPFAM" id="SSF48371">
    <property type="entry name" value="ARM repeat"/>
    <property type="match status" value="2"/>
</dbReference>
<dbReference type="SMART" id="SM01349">
    <property type="entry name" value="TOG"/>
    <property type="match status" value="1"/>
</dbReference>
<gene>
    <name evidence="8" type="ORF">BD324DRAFT_594485</name>
</gene>
<feature type="region of interest" description="Disordered" evidence="6">
    <location>
        <begin position="573"/>
        <end position="710"/>
    </location>
</feature>
<evidence type="ECO:0000256" key="1">
    <source>
        <dbReference type="ARBA" id="ARBA00004186"/>
    </source>
</evidence>
<accession>A0A1Y1UAL6</accession>
<dbReference type="AlphaFoldDB" id="A0A1Y1UAL6"/>
<feature type="region of interest" description="Disordered" evidence="6">
    <location>
        <begin position="263"/>
        <end position="288"/>
    </location>
</feature>
<dbReference type="InterPro" id="IPR024395">
    <property type="entry name" value="CLASP_N_dom"/>
</dbReference>
<dbReference type="GeneID" id="33555642"/>
<evidence type="ECO:0000256" key="2">
    <source>
        <dbReference type="ARBA" id="ARBA00009549"/>
    </source>
</evidence>
<comment type="subcellular location">
    <subcellularLocation>
        <location evidence="1">Cytoplasm</location>
        <location evidence="1">Cytoskeleton</location>
        <location evidence="1">Spindle</location>
    </subcellularLocation>
</comment>
<evidence type="ECO:0000259" key="7">
    <source>
        <dbReference type="SMART" id="SM01349"/>
    </source>
</evidence>
<feature type="compositionally biased region" description="Low complexity" evidence="6">
    <location>
        <begin position="625"/>
        <end position="634"/>
    </location>
</feature>
<dbReference type="GO" id="GO:0005876">
    <property type="term" value="C:spindle microtubule"/>
    <property type="evidence" value="ECO:0007669"/>
    <property type="project" value="TreeGrafter"/>
</dbReference>
<feature type="compositionally biased region" description="Low complexity" evidence="6">
    <location>
        <begin position="663"/>
        <end position="677"/>
    </location>
</feature>
<dbReference type="GO" id="GO:0008017">
    <property type="term" value="F:microtubule binding"/>
    <property type="evidence" value="ECO:0007669"/>
    <property type="project" value="TreeGrafter"/>
</dbReference>
<evidence type="ECO:0000256" key="6">
    <source>
        <dbReference type="SAM" id="MobiDB-lite"/>
    </source>
</evidence>
<dbReference type="InterPro" id="IPR011989">
    <property type="entry name" value="ARM-like"/>
</dbReference>
<feature type="region of interest" description="Disordered" evidence="6">
    <location>
        <begin position="778"/>
        <end position="800"/>
    </location>
</feature>
<dbReference type="OrthoDB" id="46159at2759"/>
<dbReference type="GO" id="GO:0051301">
    <property type="term" value="P:cell division"/>
    <property type="evidence" value="ECO:0007669"/>
    <property type="project" value="UniProtKB-KW"/>
</dbReference>
<feature type="region of interest" description="Disordered" evidence="6">
    <location>
        <begin position="723"/>
        <end position="759"/>
    </location>
</feature>
<feature type="compositionally biased region" description="Polar residues" evidence="6">
    <location>
        <begin position="580"/>
        <end position="590"/>
    </location>
</feature>
<dbReference type="PANTHER" id="PTHR21567">
    <property type="entry name" value="CLASP"/>
    <property type="match status" value="1"/>
</dbReference>
<keyword evidence="4" id="KW-0493">Microtubule</keyword>
<dbReference type="InterPro" id="IPR016024">
    <property type="entry name" value="ARM-type_fold"/>
</dbReference>